<dbReference type="KEGG" id="cpi:Cpin_3864"/>
<name>A0A979GVU1_CHIPD</name>
<reference evidence="1 2" key="2">
    <citation type="journal article" date="2010" name="Stand. Genomic Sci.">
        <title>Complete genome sequence of Chitinophaga pinensis type strain (UQM 2034).</title>
        <authorList>
            <person name="Glavina Del Rio T."/>
            <person name="Abt B."/>
            <person name="Spring S."/>
            <person name="Lapidus A."/>
            <person name="Nolan M."/>
            <person name="Tice H."/>
            <person name="Copeland A."/>
            <person name="Cheng J.F."/>
            <person name="Chen F."/>
            <person name="Bruce D."/>
            <person name="Goodwin L."/>
            <person name="Pitluck S."/>
            <person name="Ivanova N."/>
            <person name="Mavromatis K."/>
            <person name="Mikhailova N."/>
            <person name="Pati A."/>
            <person name="Chen A."/>
            <person name="Palaniappan K."/>
            <person name="Land M."/>
            <person name="Hauser L."/>
            <person name="Chang Y.J."/>
            <person name="Jeffries C.D."/>
            <person name="Chain P."/>
            <person name="Saunders E."/>
            <person name="Detter J.C."/>
            <person name="Brettin T."/>
            <person name="Rohde M."/>
            <person name="Goker M."/>
            <person name="Bristow J."/>
            <person name="Eisen J.A."/>
            <person name="Markowitz V."/>
            <person name="Hugenholtz P."/>
            <person name="Kyrpides N.C."/>
            <person name="Klenk H.P."/>
            <person name="Lucas S."/>
        </authorList>
    </citation>
    <scope>NUCLEOTIDE SEQUENCE [LARGE SCALE GENOMIC DNA]</scope>
    <source>
        <strain evidence="2">ATCC 43595 / DSM 2588 / LMG 13176 / NBRC 15968 / NCIMB 11800 / UQM 2034</strain>
    </source>
</reference>
<dbReference type="AlphaFoldDB" id="A0A979GVU1"/>
<evidence type="ECO:0000313" key="2">
    <source>
        <dbReference type="Proteomes" id="UP000002215"/>
    </source>
</evidence>
<dbReference type="Proteomes" id="UP000002215">
    <property type="component" value="Chromosome"/>
</dbReference>
<proteinExistence type="predicted"/>
<organism evidence="1 2">
    <name type="scientific">Chitinophaga pinensis (strain ATCC 43595 / DSM 2588 / LMG 13176 / NBRC 15968 / NCIMB 11800 / UQM 2034)</name>
    <dbReference type="NCBI Taxonomy" id="485918"/>
    <lineage>
        <taxon>Bacteria</taxon>
        <taxon>Pseudomonadati</taxon>
        <taxon>Bacteroidota</taxon>
        <taxon>Chitinophagia</taxon>
        <taxon>Chitinophagales</taxon>
        <taxon>Chitinophagaceae</taxon>
        <taxon>Chitinophaga</taxon>
    </lineage>
</organism>
<dbReference type="RefSeq" id="WP_012791499.1">
    <property type="nucleotide sequence ID" value="NC_013132.1"/>
</dbReference>
<evidence type="ECO:0000313" key="1">
    <source>
        <dbReference type="EMBL" id="ACU61326.1"/>
    </source>
</evidence>
<accession>A0A979GVU1</accession>
<reference evidence="2" key="1">
    <citation type="submission" date="2009-08" db="EMBL/GenBank/DDBJ databases">
        <title>The complete genome of Chitinophaga pinensis DSM 2588.</title>
        <authorList>
            <consortium name="US DOE Joint Genome Institute (JGI-PGF)"/>
            <person name="Lucas S."/>
            <person name="Copeland A."/>
            <person name="Lapidus A."/>
            <person name="Glavina del Rio T."/>
            <person name="Dalin E."/>
            <person name="Tice H."/>
            <person name="Bruce D."/>
            <person name="Goodwin L."/>
            <person name="Pitluck S."/>
            <person name="Kyrpides N."/>
            <person name="Mavromatis K."/>
            <person name="Ivanova N."/>
            <person name="Mikhailova N."/>
            <person name="Sims D."/>
            <person name="Meinche L."/>
            <person name="Brettin T."/>
            <person name="Detter J.C."/>
            <person name="Han C."/>
            <person name="Larimer F."/>
            <person name="Land M."/>
            <person name="Hauser L."/>
            <person name="Markowitz V."/>
            <person name="Cheng J.-F."/>
            <person name="Hugenholtz P."/>
            <person name="Woyke T."/>
            <person name="Wu D."/>
            <person name="Spring S."/>
            <person name="Klenk H.-P."/>
            <person name="Eisen J.A."/>
        </authorList>
    </citation>
    <scope>NUCLEOTIDE SEQUENCE [LARGE SCALE GENOMIC DNA]</scope>
    <source>
        <strain evidence="2">ATCC 43595 / DSM 2588 / LMG 13176 / NBRC 15968 / NCIMB 11800 / UQM 2034</strain>
    </source>
</reference>
<sequence length="87" mass="9474">MEGTVTAKDKYGNVLLTAVFSDRASRKALEIFIKALYGIQHYSTTITPRVEEESNLVKPSGLGNNDYWLPDISGSGGDGGEILRKVI</sequence>
<dbReference type="EMBL" id="CP001699">
    <property type="protein sequence ID" value="ACU61326.1"/>
    <property type="molecule type" value="Genomic_DNA"/>
</dbReference>
<protein>
    <submittedName>
        <fullName evidence="1">Uncharacterized protein</fullName>
    </submittedName>
</protein>
<gene>
    <name evidence="1" type="ordered locus">Cpin_3864</name>
</gene>